<dbReference type="PANTHER" id="PTHR30329">
    <property type="entry name" value="STATOR ELEMENT OF FLAGELLAR MOTOR COMPLEX"/>
    <property type="match status" value="1"/>
</dbReference>
<dbReference type="SUPFAM" id="SSF103088">
    <property type="entry name" value="OmpA-like"/>
    <property type="match status" value="1"/>
</dbReference>
<dbReference type="Pfam" id="PF07676">
    <property type="entry name" value="PD40"/>
    <property type="match status" value="2"/>
</dbReference>
<evidence type="ECO:0000259" key="6">
    <source>
        <dbReference type="PROSITE" id="PS51123"/>
    </source>
</evidence>
<dbReference type="Pfam" id="PF00691">
    <property type="entry name" value="OmpA"/>
    <property type="match status" value="1"/>
</dbReference>
<name>A0A098RYY0_9BACT</name>
<dbReference type="CDD" id="cd07185">
    <property type="entry name" value="OmpA_C-like"/>
    <property type="match status" value="1"/>
</dbReference>
<keyword evidence="3" id="KW-0998">Cell outer membrane</keyword>
<accession>A0A098RYY0</accession>
<feature type="chain" id="PRO_5005417643" description="OmpA-like domain-containing protein" evidence="5">
    <location>
        <begin position="18"/>
        <end position="842"/>
    </location>
</feature>
<reference evidence="7 8" key="1">
    <citation type="journal article" date="2014" name="Int. J. Syst. Evol. Microbiol.">
        <title>Phaeodactylibacter xiamenensis gen. nov., sp. nov., a member of the family Saprospiraceae isolated from the marine alga Phaeodactylum tricornutum.</title>
        <authorList>
            <person name="Chen Z.Jr."/>
            <person name="Lei X."/>
            <person name="Lai Q."/>
            <person name="Li Y."/>
            <person name="Zhang B."/>
            <person name="Zhang J."/>
            <person name="Zhang H."/>
            <person name="Yang L."/>
            <person name="Zheng W."/>
            <person name="Tian Y."/>
            <person name="Yu Z."/>
            <person name="Xu H.Jr."/>
            <person name="Zheng T."/>
        </authorList>
    </citation>
    <scope>NUCLEOTIDE SEQUENCE [LARGE SCALE GENOMIC DNA]</scope>
    <source>
        <strain evidence="7 8">KD52</strain>
    </source>
</reference>
<dbReference type="Proteomes" id="UP000029736">
    <property type="component" value="Unassembled WGS sequence"/>
</dbReference>
<proteinExistence type="predicted"/>
<dbReference type="InterPro" id="IPR011659">
    <property type="entry name" value="WD40"/>
</dbReference>
<dbReference type="SUPFAM" id="SSF82171">
    <property type="entry name" value="DPP6 N-terminal domain-like"/>
    <property type="match status" value="1"/>
</dbReference>
<keyword evidence="5" id="KW-0732">Signal</keyword>
<comment type="subcellular location">
    <subcellularLocation>
        <location evidence="1">Cell outer membrane</location>
    </subcellularLocation>
</comment>
<feature type="signal peptide" evidence="5">
    <location>
        <begin position="1"/>
        <end position="17"/>
    </location>
</feature>
<comment type="caution">
    <text evidence="7">The sequence shown here is derived from an EMBL/GenBank/DDBJ whole genome shotgun (WGS) entry which is preliminary data.</text>
</comment>
<dbReference type="InterPro" id="IPR050330">
    <property type="entry name" value="Bact_OuterMem_StrucFunc"/>
</dbReference>
<dbReference type="Gene3D" id="2.120.10.30">
    <property type="entry name" value="TolB, C-terminal domain"/>
    <property type="match status" value="1"/>
</dbReference>
<dbReference type="RefSeq" id="WP_152605284.1">
    <property type="nucleotide sequence ID" value="NZ_JBKAGJ010000011.1"/>
</dbReference>
<dbReference type="GO" id="GO:0009279">
    <property type="term" value="C:cell outer membrane"/>
    <property type="evidence" value="ECO:0007669"/>
    <property type="project" value="UniProtKB-SubCell"/>
</dbReference>
<evidence type="ECO:0000256" key="3">
    <source>
        <dbReference type="ARBA" id="ARBA00023237"/>
    </source>
</evidence>
<evidence type="ECO:0000256" key="4">
    <source>
        <dbReference type="PROSITE-ProRule" id="PRU00473"/>
    </source>
</evidence>
<dbReference type="OrthoDB" id="1490539at2"/>
<protein>
    <recommendedName>
        <fullName evidence="6">OmpA-like domain-containing protein</fullName>
    </recommendedName>
</protein>
<evidence type="ECO:0000256" key="5">
    <source>
        <dbReference type="SAM" id="SignalP"/>
    </source>
</evidence>
<dbReference type="PROSITE" id="PS51123">
    <property type="entry name" value="OMPA_2"/>
    <property type="match status" value="1"/>
</dbReference>
<organism evidence="7 8">
    <name type="scientific">Phaeodactylibacter xiamenensis</name>
    <dbReference type="NCBI Taxonomy" id="1524460"/>
    <lineage>
        <taxon>Bacteria</taxon>
        <taxon>Pseudomonadati</taxon>
        <taxon>Bacteroidota</taxon>
        <taxon>Saprospiria</taxon>
        <taxon>Saprospirales</taxon>
        <taxon>Haliscomenobacteraceae</taxon>
        <taxon>Phaeodactylibacter</taxon>
    </lineage>
</organism>
<evidence type="ECO:0000313" key="7">
    <source>
        <dbReference type="EMBL" id="KGE85076.1"/>
    </source>
</evidence>
<dbReference type="Gene3D" id="3.30.1330.60">
    <property type="entry name" value="OmpA-like domain"/>
    <property type="match status" value="1"/>
</dbReference>
<dbReference type="PANTHER" id="PTHR30329:SF21">
    <property type="entry name" value="LIPOPROTEIN YIAD-RELATED"/>
    <property type="match status" value="1"/>
</dbReference>
<dbReference type="PRINTS" id="PR01021">
    <property type="entry name" value="OMPADOMAIN"/>
</dbReference>
<dbReference type="AlphaFoldDB" id="A0A098RYY0"/>
<gene>
    <name evidence="7" type="ORF">IX84_29720</name>
</gene>
<keyword evidence="8" id="KW-1185">Reference proteome</keyword>
<keyword evidence="2 4" id="KW-0472">Membrane</keyword>
<dbReference type="EMBL" id="JPOS01000093">
    <property type="protein sequence ID" value="KGE85076.1"/>
    <property type="molecule type" value="Genomic_DNA"/>
</dbReference>
<dbReference type="InterPro" id="IPR036737">
    <property type="entry name" value="OmpA-like_sf"/>
</dbReference>
<sequence>MRLTALILLILPILAFAQSGLPETEDLQQQLSASDTAPEERAWAYIQLARQHLSPDCPCYQPDSAYHYLREGQRQYRKLSNRELRKAGQLGYDEQQVNQLKQDIREEGLKYYQAKGSSSGVAYYLDNYGRLSHELRTEGTKHFLELRFRELQSESQYDSLKAFAETFAPQLKEYLPSLQPQLERAVFEAFFTTKDSTNLNDLFRLLRDFPDAAPLLDAPISRALSEFPLITKTENILREADHRDLPKTVRVIYLYHYFTGDWGDLIGFQNRYPFYSDSFNLKRAVTVAQLAPDLDLGFTDDRKDAFERYIELGAPTQKAYFALQQYIARDVEAQNWERALAKVEQFAGYFGEKDERIQQLQQILRAPSEGIAPRSLGDTLNSIDGEYAPVLSADGQRMYFCRNRDGDEDIYFADRNPIGWNYPQPITALNTQSSHEAPLNISPDGNTLLMYDGGVVEYTERTVDGWSPSVPFFPEDRRPDWQGMSAITADGEAVIFAARSIDCIGARNEDNIDLFVAYRQADGQWGPPINLGTTLNTPFEDRSPFLHPDQRTLYFSSDGHGGFGELDVFVTRRIGDGWTEWSPPVNLGKDINGPGYDWGYRISTDGRTAYFSGFEPGWKEELYEIGVPEAHRPIPVSTVTGTLTRQSGAPAEALLIVNDLESGEEVARVHPDPQTGQYCITLPVGKRYSYTVTGEGLYPIGNHIDLREATGTLERKENITVPSISEAREAGLSLPLRNLFFETDSHTIDPASHPELNRLAQLVQDYDLKVEIAGHTDNQGGAEYNKALSQRRADAARAYLLQQGCTPAQVEATGYGLEQPLQDNASAEGRAQNRRVEIRFRE</sequence>
<evidence type="ECO:0000256" key="1">
    <source>
        <dbReference type="ARBA" id="ARBA00004442"/>
    </source>
</evidence>
<evidence type="ECO:0000256" key="2">
    <source>
        <dbReference type="ARBA" id="ARBA00023136"/>
    </source>
</evidence>
<dbReference type="STRING" id="1524460.IX84_29720"/>
<dbReference type="InterPro" id="IPR011042">
    <property type="entry name" value="6-blade_b-propeller_TolB-like"/>
</dbReference>
<evidence type="ECO:0000313" key="8">
    <source>
        <dbReference type="Proteomes" id="UP000029736"/>
    </source>
</evidence>
<dbReference type="InterPro" id="IPR006665">
    <property type="entry name" value="OmpA-like"/>
</dbReference>
<feature type="domain" description="OmpA-like" evidence="6">
    <location>
        <begin position="728"/>
        <end position="842"/>
    </location>
</feature>
<dbReference type="InterPro" id="IPR006664">
    <property type="entry name" value="OMP_bac"/>
</dbReference>